<feature type="region of interest" description="Disordered" evidence="13">
    <location>
        <begin position="312"/>
        <end position="338"/>
    </location>
</feature>
<evidence type="ECO:0000256" key="10">
    <source>
        <dbReference type="ARBA" id="ARBA00023136"/>
    </source>
</evidence>
<feature type="region of interest" description="Disordered" evidence="13">
    <location>
        <begin position="506"/>
        <end position="598"/>
    </location>
</feature>
<dbReference type="Proteomes" id="UP001213000">
    <property type="component" value="Unassembled WGS sequence"/>
</dbReference>
<feature type="compositionally biased region" description="Acidic residues" evidence="13">
    <location>
        <begin position="583"/>
        <end position="595"/>
    </location>
</feature>
<evidence type="ECO:0000259" key="14">
    <source>
        <dbReference type="SMART" id="SM00382"/>
    </source>
</evidence>
<dbReference type="InterPro" id="IPR014851">
    <property type="entry name" value="BCS1_N"/>
</dbReference>
<dbReference type="InterPro" id="IPR057495">
    <property type="entry name" value="AAA_lid_BCS1"/>
</dbReference>
<keyword evidence="9" id="KW-0496">Mitochondrion</keyword>
<evidence type="ECO:0000256" key="3">
    <source>
        <dbReference type="ARBA" id="ARBA00022692"/>
    </source>
</evidence>
<sequence>MDTLKNLLSPLTMGTGAIQDTMKLVVIGGTVETARRVSMSAWNGFVDSFFLTAHFNQDDYPYDWLMHWLSKQPAWGRSREFDITTRALTRNGIIQNTTGDLEDGDEDEPLVHGKKKRKVTFIPSPETTHTIYYRGHWLRITRTKRQSDYGNFSLKISVVARNNDILKKLVLEAKRTYEKDAEHRVHIYLADTSYGVWRWNGARQKRPMSSIVLQPGVKDMILTDCKDFLASEDWYAERGIPFRRGYLLHGVPGSGKTSLIHSLAGELGLDIYVVSLSSKGMSDNMLTTLMGNVPSRCILLLEDLDAAFTRSVSRDSTSTGAPTAPTASTKSSKESSDGSTLSLSGLLNSLDGVAAAEGRLLFATTNHIERLDPALSRPGRMDVWINFTHATKWQAEGLFKCFFPAKPASVESPESSDGESSDASQQNLPLPKQKRIHIVPLLTEDEIAELAKKFADQIPEDELSVAALQGYLLKNKTRPRECVDEIAAWVIQERETREKLKKQKAELEAKEKAEAEAKAKKEKEEKEAKTKEEKETSESKEKGEKEKARKPKKRVEVIKVEAPVESTASTSSSETDNSTGADADSEESVTSEEEETVKKAVDAAIVSKEKWVAIKTQSTSTQTASEESSA</sequence>
<keyword evidence="17" id="KW-1185">Reference proteome</keyword>
<protein>
    <recommendedName>
        <fullName evidence="18">P-loop containing nucleoside triphosphate hydrolase protein</fullName>
    </recommendedName>
</protein>
<keyword evidence="7 12" id="KW-0067">ATP-binding</keyword>
<evidence type="ECO:0000256" key="9">
    <source>
        <dbReference type="ARBA" id="ARBA00023128"/>
    </source>
</evidence>
<comment type="catalytic activity">
    <reaction evidence="11">
        <text>ATP + H2O = ADP + phosphate + H(+)</text>
        <dbReference type="Rhea" id="RHEA:13065"/>
        <dbReference type="ChEBI" id="CHEBI:15377"/>
        <dbReference type="ChEBI" id="CHEBI:15378"/>
        <dbReference type="ChEBI" id="CHEBI:30616"/>
        <dbReference type="ChEBI" id="CHEBI:43474"/>
        <dbReference type="ChEBI" id="CHEBI:456216"/>
    </reaction>
    <physiologicalReaction direction="left-to-right" evidence="11">
        <dbReference type="Rhea" id="RHEA:13066"/>
    </physiologicalReaction>
</comment>
<dbReference type="InterPro" id="IPR003960">
    <property type="entry name" value="ATPase_AAA_CS"/>
</dbReference>
<evidence type="ECO:0000259" key="15">
    <source>
        <dbReference type="SMART" id="SM01024"/>
    </source>
</evidence>
<dbReference type="SUPFAM" id="SSF52540">
    <property type="entry name" value="P-loop containing nucleoside triphosphate hydrolases"/>
    <property type="match status" value="1"/>
</dbReference>
<feature type="domain" description="BCS1 N-terminal" evidence="15">
    <location>
        <begin position="25"/>
        <end position="211"/>
    </location>
</feature>
<dbReference type="GO" id="GO:0005524">
    <property type="term" value="F:ATP binding"/>
    <property type="evidence" value="ECO:0007669"/>
    <property type="project" value="UniProtKB-KW"/>
</dbReference>
<feature type="compositionally biased region" description="Low complexity" evidence="13">
    <location>
        <begin position="315"/>
        <end position="330"/>
    </location>
</feature>
<reference evidence="16" key="1">
    <citation type="submission" date="2022-07" db="EMBL/GenBank/DDBJ databases">
        <title>Genome Sequence of Leucocoprinus birnbaumii.</title>
        <authorList>
            <person name="Buettner E."/>
        </authorList>
    </citation>
    <scope>NUCLEOTIDE SEQUENCE</scope>
    <source>
        <strain evidence="16">VT141</strain>
    </source>
</reference>
<keyword evidence="4 12" id="KW-0547">Nucleotide-binding</keyword>
<evidence type="ECO:0000256" key="5">
    <source>
        <dbReference type="ARBA" id="ARBA00022792"/>
    </source>
</evidence>
<dbReference type="Pfam" id="PF08740">
    <property type="entry name" value="BCS1_N"/>
    <property type="match status" value="1"/>
</dbReference>
<evidence type="ECO:0000256" key="12">
    <source>
        <dbReference type="RuleBase" id="RU003651"/>
    </source>
</evidence>
<proteinExistence type="inferred from homology"/>
<evidence type="ECO:0000256" key="13">
    <source>
        <dbReference type="SAM" id="MobiDB-lite"/>
    </source>
</evidence>
<dbReference type="AlphaFoldDB" id="A0AAD5YPU7"/>
<keyword evidence="5" id="KW-0999">Mitochondrion inner membrane</keyword>
<dbReference type="InterPro" id="IPR003959">
    <property type="entry name" value="ATPase_AAA_core"/>
</dbReference>
<evidence type="ECO:0000313" key="17">
    <source>
        <dbReference type="Proteomes" id="UP001213000"/>
    </source>
</evidence>
<dbReference type="InterPro" id="IPR050747">
    <property type="entry name" value="Mitochondrial_chaperone_BCS1"/>
</dbReference>
<evidence type="ECO:0000256" key="4">
    <source>
        <dbReference type="ARBA" id="ARBA00022741"/>
    </source>
</evidence>
<evidence type="ECO:0000256" key="6">
    <source>
        <dbReference type="ARBA" id="ARBA00022801"/>
    </source>
</evidence>
<dbReference type="GO" id="GO:0016887">
    <property type="term" value="F:ATP hydrolysis activity"/>
    <property type="evidence" value="ECO:0007669"/>
    <property type="project" value="InterPro"/>
</dbReference>
<evidence type="ECO:0000256" key="2">
    <source>
        <dbReference type="ARBA" id="ARBA00007448"/>
    </source>
</evidence>
<dbReference type="EMBL" id="JANIEX010000442">
    <property type="protein sequence ID" value="KAJ3567033.1"/>
    <property type="molecule type" value="Genomic_DNA"/>
</dbReference>
<dbReference type="Gene3D" id="3.40.50.300">
    <property type="entry name" value="P-loop containing nucleotide triphosphate hydrolases"/>
    <property type="match status" value="1"/>
</dbReference>
<keyword evidence="3" id="KW-0812">Transmembrane</keyword>
<feature type="region of interest" description="Disordered" evidence="13">
    <location>
        <begin position="410"/>
        <end position="430"/>
    </location>
</feature>
<dbReference type="InterPro" id="IPR027417">
    <property type="entry name" value="P-loop_NTPase"/>
</dbReference>
<dbReference type="Pfam" id="PF00004">
    <property type="entry name" value="AAA"/>
    <property type="match status" value="1"/>
</dbReference>
<dbReference type="InterPro" id="IPR003593">
    <property type="entry name" value="AAA+_ATPase"/>
</dbReference>
<dbReference type="PROSITE" id="PS00674">
    <property type="entry name" value="AAA"/>
    <property type="match status" value="1"/>
</dbReference>
<keyword evidence="6" id="KW-0378">Hydrolase</keyword>
<keyword evidence="10" id="KW-0472">Membrane</keyword>
<evidence type="ECO:0000256" key="11">
    <source>
        <dbReference type="ARBA" id="ARBA00048778"/>
    </source>
</evidence>
<comment type="similarity">
    <text evidence="2">Belongs to the AAA ATPase family. BCS1 subfamily.</text>
</comment>
<evidence type="ECO:0000256" key="8">
    <source>
        <dbReference type="ARBA" id="ARBA00022989"/>
    </source>
</evidence>
<comment type="caution">
    <text evidence="16">The sequence shown here is derived from an EMBL/GenBank/DDBJ whole genome shotgun (WGS) entry which is preliminary data.</text>
</comment>
<feature type="domain" description="AAA+ ATPase" evidence="14">
    <location>
        <begin position="242"/>
        <end position="388"/>
    </location>
</feature>
<feature type="compositionally biased region" description="Basic and acidic residues" evidence="13">
    <location>
        <begin position="506"/>
        <end position="547"/>
    </location>
</feature>
<dbReference type="GO" id="GO:0005743">
    <property type="term" value="C:mitochondrial inner membrane"/>
    <property type="evidence" value="ECO:0007669"/>
    <property type="project" value="UniProtKB-SubCell"/>
</dbReference>
<dbReference type="PANTHER" id="PTHR23070">
    <property type="entry name" value="BCS1 AAA-TYPE ATPASE"/>
    <property type="match status" value="1"/>
</dbReference>
<evidence type="ECO:0008006" key="18">
    <source>
        <dbReference type="Google" id="ProtNLM"/>
    </source>
</evidence>
<organism evidence="16 17">
    <name type="scientific">Leucocoprinus birnbaumii</name>
    <dbReference type="NCBI Taxonomy" id="56174"/>
    <lineage>
        <taxon>Eukaryota</taxon>
        <taxon>Fungi</taxon>
        <taxon>Dikarya</taxon>
        <taxon>Basidiomycota</taxon>
        <taxon>Agaricomycotina</taxon>
        <taxon>Agaricomycetes</taxon>
        <taxon>Agaricomycetidae</taxon>
        <taxon>Agaricales</taxon>
        <taxon>Agaricineae</taxon>
        <taxon>Agaricaceae</taxon>
        <taxon>Leucocoprinus</taxon>
    </lineage>
</organism>
<name>A0AAD5YPU7_9AGAR</name>
<comment type="subcellular location">
    <subcellularLocation>
        <location evidence="1">Mitochondrion inner membrane</location>
        <topology evidence="1">Single-pass membrane protein</topology>
    </subcellularLocation>
</comment>
<accession>A0AAD5YPU7</accession>
<keyword evidence="8" id="KW-1133">Transmembrane helix</keyword>
<gene>
    <name evidence="16" type="ORF">NP233_g6626</name>
</gene>
<feature type="compositionally biased region" description="Low complexity" evidence="13">
    <location>
        <begin position="566"/>
        <end position="582"/>
    </location>
</feature>
<evidence type="ECO:0000256" key="1">
    <source>
        <dbReference type="ARBA" id="ARBA00004434"/>
    </source>
</evidence>
<evidence type="ECO:0000256" key="7">
    <source>
        <dbReference type="ARBA" id="ARBA00022840"/>
    </source>
</evidence>
<dbReference type="Pfam" id="PF25426">
    <property type="entry name" value="AAA_lid_BCS1"/>
    <property type="match status" value="1"/>
</dbReference>
<dbReference type="SMART" id="SM01024">
    <property type="entry name" value="BCS1_N"/>
    <property type="match status" value="1"/>
</dbReference>
<evidence type="ECO:0000313" key="16">
    <source>
        <dbReference type="EMBL" id="KAJ3567033.1"/>
    </source>
</evidence>
<dbReference type="SMART" id="SM00382">
    <property type="entry name" value="AAA"/>
    <property type="match status" value="1"/>
</dbReference>